<evidence type="ECO:0000256" key="2">
    <source>
        <dbReference type="ARBA" id="ARBA00022692"/>
    </source>
</evidence>
<dbReference type="GO" id="GO:0005789">
    <property type="term" value="C:endoplasmic reticulum membrane"/>
    <property type="evidence" value="ECO:0007669"/>
    <property type="project" value="TreeGrafter"/>
</dbReference>
<dbReference type="GO" id="GO:0046514">
    <property type="term" value="P:ceramide catabolic process"/>
    <property type="evidence" value="ECO:0007669"/>
    <property type="project" value="TreeGrafter"/>
</dbReference>
<keyword evidence="2 6" id="KW-0812">Transmembrane</keyword>
<protein>
    <submittedName>
        <fullName evidence="7">Uncharacterized protein</fullName>
    </submittedName>
</protein>
<feature type="transmembrane region" description="Helical" evidence="6">
    <location>
        <begin position="114"/>
        <end position="138"/>
    </location>
</feature>
<evidence type="ECO:0000256" key="4">
    <source>
        <dbReference type="ARBA" id="ARBA00022989"/>
    </source>
</evidence>
<proteinExistence type="predicted"/>
<evidence type="ECO:0000256" key="3">
    <source>
        <dbReference type="ARBA" id="ARBA00022801"/>
    </source>
</evidence>
<organism evidence="7">
    <name type="scientific">viral metagenome</name>
    <dbReference type="NCBI Taxonomy" id="1070528"/>
    <lineage>
        <taxon>unclassified sequences</taxon>
        <taxon>metagenomes</taxon>
        <taxon>organismal metagenomes</taxon>
    </lineage>
</organism>
<feature type="transmembrane region" description="Helical" evidence="6">
    <location>
        <begin position="59"/>
        <end position="81"/>
    </location>
</feature>
<evidence type="ECO:0000256" key="5">
    <source>
        <dbReference type="ARBA" id="ARBA00023136"/>
    </source>
</evidence>
<dbReference type="GO" id="GO:0046513">
    <property type="term" value="P:ceramide biosynthetic process"/>
    <property type="evidence" value="ECO:0007669"/>
    <property type="project" value="TreeGrafter"/>
</dbReference>
<evidence type="ECO:0000256" key="1">
    <source>
        <dbReference type="ARBA" id="ARBA00004141"/>
    </source>
</evidence>
<feature type="transmembrane region" description="Helical" evidence="6">
    <location>
        <begin position="236"/>
        <end position="257"/>
    </location>
</feature>
<evidence type="ECO:0000313" key="7">
    <source>
        <dbReference type="EMBL" id="QHT76109.1"/>
    </source>
</evidence>
<sequence>MCQSTVDWCEANYTVTKYVAEFWNSCTGLAIVASAIYWRYSSFTSNVFSGAFGHCFKHIFWYLLLVGVGTMLFHGTLLYKYQLLDELPMLLIAIEYVKLTCTLSTSIELFSFKFLFRVVTLIRVGNYLVCIIPFTYILGPYAHILSFHVTLKLFEGTLLFMLWNLSRSLNAIIYKNIYKKYDTMDSIMNRVSLTTCGELPFIERSRNSQRLKLVQKELHEYIEYKKALRMYTKKGICLYAFSISLWVIENLFCDWVRPLQLHAWWHILSSMGIYNLNKLLEQHVRISELCYCKKQN</sequence>
<dbReference type="InterPro" id="IPR008901">
    <property type="entry name" value="ACER"/>
</dbReference>
<keyword evidence="3" id="KW-0378">Hydrolase</keyword>
<comment type="subcellular location">
    <subcellularLocation>
        <location evidence="1">Membrane</location>
        <topology evidence="1">Multi-pass membrane protein</topology>
    </subcellularLocation>
</comment>
<feature type="transmembrane region" description="Helical" evidence="6">
    <location>
        <begin position="22"/>
        <end position="38"/>
    </location>
</feature>
<dbReference type="PANTHER" id="PTHR46187">
    <property type="entry name" value="ALKALINE CERAMIDASE 3"/>
    <property type="match status" value="1"/>
</dbReference>
<keyword evidence="4 6" id="KW-1133">Transmembrane helix</keyword>
<reference evidence="7" key="1">
    <citation type="journal article" date="2020" name="Nature">
        <title>Giant virus diversity and host interactions through global metagenomics.</title>
        <authorList>
            <person name="Schulz F."/>
            <person name="Roux S."/>
            <person name="Paez-Espino D."/>
            <person name="Jungbluth S."/>
            <person name="Walsh D.A."/>
            <person name="Denef V.J."/>
            <person name="McMahon K.D."/>
            <person name="Konstantinidis K.T."/>
            <person name="Eloe-Fadrosh E.A."/>
            <person name="Kyrpides N.C."/>
            <person name="Woyke T."/>
        </authorList>
    </citation>
    <scope>NUCLEOTIDE SEQUENCE</scope>
    <source>
        <strain evidence="7">GVMAG-M-3300023179-73</strain>
    </source>
</reference>
<accession>A0A6C0H6K7</accession>
<dbReference type="PANTHER" id="PTHR46187:SF3">
    <property type="entry name" value="ALKALINE CERAMIDASE 3"/>
    <property type="match status" value="1"/>
</dbReference>
<name>A0A6C0H6K7_9ZZZZ</name>
<evidence type="ECO:0000256" key="6">
    <source>
        <dbReference type="SAM" id="Phobius"/>
    </source>
</evidence>
<dbReference type="EMBL" id="MN739889">
    <property type="protein sequence ID" value="QHT76109.1"/>
    <property type="molecule type" value="Genomic_DNA"/>
</dbReference>
<dbReference type="GO" id="GO:0016811">
    <property type="term" value="F:hydrolase activity, acting on carbon-nitrogen (but not peptide) bonds, in linear amides"/>
    <property type="evidence" value="ECO:0007669"/>
    <property type="project" value="InterPro"/>
</dbReference>
<dbReference type="Pfam" id="PF05875">
    <property type="entry name" value="Ceramidase"/>
    <property type="match status" value="1"/>
</dbReference>
<keyword evidence="5 6" id="KW-0472">Membrane</keyword>
<dbReference type="AlphaFoldDB" id="A0A6C0H6K7"/>